<comment type="caution">
    <text evidence="2">The sequence shown here is derived from an EMBL/GenBank/DDBJ whole genome shotgun (WGS) entry which is preliminary data.</text>
</comment>
<dbReference type="Proteomes" id="UP001162060">
    <property type="component" value="Unassembled WGS sequence"/>
</dbReference>
<protein>
    <submittedName>
        <fullName evidence="2">Uncharacterized protein</fullName>
    </submittedName>
</protein>
<feature type="compositionally biased region" description="Polar residues" evidence="1">
    <location>
        <begin position="1"/>
        <end position="14"/>
    </location>
</feature>
<accession>A0AAV1TY27</accession>
<evidence type="ECO:0000313" key="2">
    <source>
        <dbReference type="EMBL" id="CAK7926328.1"/>
    </source>
</evidence>
<organism evidence="2 3">
    <name type="scientific">Peronospora matthiolae</name>
    <dbReference type="NCBI Taxonomy" id="2874970"/>
    <lineage>
        <taxon>Eukaryota</taxon>
        <taxon>Sar</taxon>
        <taxon>Stramenopiles</taxon>
        <taxon>Oomycota</taxon>
        <taxon>Peronosporomycetes</taxon>
        <taxon>Peronosporales</taxon>
        <taxon>Peronosporaceae</taxon>
        <taxon>Peronospora</taxon>
    </lineage>
</organism>
<dbReference type="AlphaFoldDB" id="A0AAV1TY27"/>
<feature type="region of interest" description="Disordered" evidence="1">
    <location>
        <begin position="1"/>
        <end position="40"/>
    </location>
</feature>
<proteinExistence type="predicted"/>
<dbReference type="EMBL" id="CAKLBY020000097">
    <property type="protein sequence ID" value="CAK7926328.1"/>
    <property type="molecule type" value="Genomic_DNA"/>
</dbReference>
<feature type="compositionally biased region" description="Polar residues" evidence="1">
    <location>
        <begin position="24"/>
        <end position="36"/>
    </location>
</feature>
<sequence length="125" mass="13854">MTQRVTESLINPTRLTDHFRRSQRASPTLDSCSDASPPSDRLADSVVIKVCVYQRQFVMRFVRDAIANAVDKHIAAADKRGRTYHEKLTIGKKVLLSTTGIQDTAITNVGGNKLAPKFIGPFKLI</sequence>
<evidence type="ECO:0000313" key="3">
    <source>
        <dbReference type="Proteomes" id="UP001162060"/>
    </source>
</evidence>
<name>A0AAV1TY27_9STRA</name>
<evidence type="ECO:0000256" key="1">
    <source>
        <dbReference type="SAM" id="MobiDB-lite"/>
    </source>
</evidence>
<gene>
    <name evidence="2" type="ORF">PM001_LOCUS11478</name>
</gene>
<reference evidence="2" key="1">
    <citation type="submission" date="2024-01" db="EMBL/GenBank/DDBJ databases">
        <authorList>
            <person name="Webb A."/>
        </authorList>
    </citation>
    <scope>NUCLEOTIDE SEQUENCE</scope>
    <source>
        <strain evidence="2">Pm1</strain>
    </source>
</reference>